<dbReference type="Pfam" id="PF03924">
    <property type="entry name" value="CHASE"/>
    <property type="match status" value="1"/>
</dbReference>
<dbReference type="SMART" id="SM00448">
    <property type="entry name" value="REC"/>
    <property type="match status" value="2"/>
</dbReference>
<keyword evidence="7 10" id="KW-0472">Membrane</keyword>
<comment type="subcellular location">
    <subcellularLocation>
        <location evidence="2">Membrane</location>
    </subcellularLocation>
</comment>
<dbReference type="SMART" id="SM01079">
    <property type="entry name" value="CHASE"/>
    <property type="match status" value="1"/>
</dbReference>
<dbReference type="InterPro" id="IPR004358">
    <property type="entry name" value="Sig_transdc_His_kin-like_C"/>
</dbReference>
<evidence type="ECO:0000256" key="9">
    <source>
        <dbReference type="SAM" id="MobiDB-lite"/>
    </source>
</evidence>
<dbReference type="CDD" id="cd16922">
    <property type="entry name" value="HATPase_EvgS-ArcB-TorS-like"/>
    <property type="match status" value="1"/>
</dbReference>
<feature type="region of interest" description="Disordered" evidence="9">
    <location>
        <begin position="937"/>
        <end position="963"/>
    </location>
</feature>
<dbReference type="EMBL" id="JAXCLX010000001">
    <property type="protein sequence ID" value="MDY0871555.1"/>
    <property type="molecule type" value="Genomic_DNA"/>
</dbReference>
<dbReference type="Gene3D" id="1.10.287.130">
    <property type="match status" value="1"/>
</dbReference>
<comment type="catalytic activity">
    <reaction evidence="1">
        <text>ATP + protein L-histidine = ADP + protein N-phospho-L-histidine.</text>
        <dbReference type="EC" id="2.7.13.3"/>
    </reaction>
</comment>
<proteinExistence type="predicted"/>
<dbReference type="EC" id="2.7.13.3" evidence="3"/>
<dbReference type="Gene3D" id="3.30.450.350">
    <property type="entry name" value="CHASE domain"/>
    <property type="match status" value="1"/>
</dbReference>
<feature type="domain" description="Response regulatory" evidence="12">
    <location>
        <begin position="641"/>
        <end position="759"/>
    </location>
</feature>
<dbReference type="InterPro" id="IPR005467">
    <property type="entry name" value="His_kinase_dom"/>
</dbReference>
<evidence type="ECO:0000256" key="7">
    <source>
        <dbReference type="ARBA" id="ARBA00023136"/>
    </source>
</evidence>
<keyword evidence="6 10" id="KW-1133">Transmembrane helix</keyword>
<evidence type="ECO:0000256" key="5">
    <source>
        <dbReference type="ARBA" id="ARBA00022692"/>
    </source>
</evidence>
<dbReference type="CDD" id="cd17546">
    <property type="entry name" value="REC_hyHK_CKI1_RcsC-like"/>
    <property type="match status" value="1"/>
</dbReference>
<evidence type="ECO:0000313" key="15">
    <source>
        <dbReference type="Proteomes" id="UP001271769"/>
    </source>
</evidence>
<evidence type="ECO:0000256" key="4">
    <source>
        <dbReference type="ARBA" id="ARBA00022553"/>
    </source>
</evidence>
<dbReference type="PROSITE" id="PS50839">
    <property type="entry name" value="CHASE"/>
    <property type="match status" value="1"/>
</dbReference>
<dbReference type="InterPro" id="IPR042240">
    <property type="entry name" value="CHASE_sf"/>
</dbReference>
<dbReference type="InterPro" id="IPR001789">
    <property type="entry name" value="Sig_transdc_resp-reg_receiver"/>
</dbReference>
<dbReference type="Proteomes" id="UP001271769">
    <property type="component" value="Unassembled WGS sequence"/>
</dbReference>
<evidence type="ECO:0000256" key="8">
    <source>
        <dbReference type="PROSITE-ProRule" id="PRU00169"/>
    </source>
</evidence>
<dbReference type="Pfam" id="PF00072">
    <property type="entry name" value="Response_reg"/>
    <property type="match status" value="2"/>
</dbReference>
<dbReference type="Gene3D" id="3.40.50.2300">
    <property type="match status" value="2"/>
</dbReference>
<evidence type="ECO:0000256" key="2">
    <source>
        <dbReference type="ARBA" id="ARBA00004370"/>
    </source>
</evidence>
<dbReference type="SUPFAM" id="SSF47384">
    <property type="entry name" value="Homodimeric domain of signal transducing histidine kinase"/>
    <property type="match status" value="1"/>
</dbReference>
<dbReference type="InterPro" id="IPR011006">
    <property type="entry name" value="CheY-like_superfamily"/>
</dbReference>
<feature type="domain" description="CHASE" evidence="13">
    <location>
        <begin position="158"/>
        <end position="244"/>
    </location>
</feature>
<dbReference type="CDD" id="cd00082">
    <property type="entry name" value="HisKA"/>
    <property type="match status" value="1"/>
</dbReference>
<evidence type="ECO:0000256" key="1">
    <source>
        <dbReference type="ARBA" id="ARBA00000085"/>
    </source>
</evidence>
<dbReference type="Pfam" id="PF02518">
    <property type="entry name" value="HATPase_c"/>
    <property type="match status" value="1"/>
</dbReference>
<dbReference type="PRINTS" id="PR00344">
    <property type="entry name" value="BCTRLSENSOR"/>
</dbReference>
<dbReference type="SMART" id="SM00388">
    <property type="entry name" value="HisKA"/>
    <property type="match status" value="1"/>
</dbReference>
<feature type="domain" description="Histidine kinase" evidence="11">
    <location>
        <begin position="395"/>
        <end position="618"/>
    </location>
</feature>
<dbReference type="InterPro" id="IPR036890">
    <property type="entry name" value="HATPase_C_sf"/>
</dbReference>
<dbReference type="SUPFAM" id="SSF55874">
    <property type="entry name" value="ATPase domain of HSP90 chaperone/DNA topoisomerase II/histidine kinase"/>
    <property type="match status" value="1"/>
</dbReference>
<dbReference type="InterPro" id="IPR003661">
    <property type="entry name" value="HisK_dim/P_dom"/>
</dbReference>
<feature type="domain" description="Response regulatory" evidence="12">
    <location>
        <begin position="786"/>
        <end position="903"/>
    </location>
</feature>
<dbReference type="Gene3D" id="3.30.565.10">
    <property type="entry name" value="Histidine kinase-like ATPase, C-terminal domain"/>
    <property type="match status" value="1"/>
</dbReference>
<dbReference type="PANTHER" id="PTHR45339:SF6">
    <property type="entry name" value="SENSORY HISTIDINE PROTEIN KINASE"/>
    <property type="match status" value="1"/>
</dbReference>
<sequence>MKRKTTARKARATVQGLAGHGIVFARGRAWAWSVAVGLVGILFCCYVALLLYRQSEEASWQRFNYLIERFEKRFSDRFSSYSLVVNMGTGMATLTDAITHRDWQRLVSGLDWREMAGAMGLNYVERVKRADLDRYIARASILNGETLKIRTLSNLSSDELYVIRLSESISKDGALVGLDLASEPARKRVLDWAMLNGEVTMSSIIPLIINKQSQPGLLLISPVYTRDSAPASYLERRENLKGWVIMPIAVGVAVEDAVLDIGNELDVVLYLGANVDSNRLVFDSRRRNIIDPAARRAARDGNIYRRTHTMILAGQSFALEYRSHSSLKPPGAATLPVLVMLGGSLTSILLGAALWFMVAARYRAEAIARGMTSDLRSAKDVAEQASIAKTQFLAMMSHEIRTPMNGVLGMAGLLADTTLDQRQRHYVDVLHQSGEALLAIINDILDFAKAETGKLEIEHIDFDIVTEIDSVLELVVSRAHAKGIELACFVAPDVPAKLNGDPGRLRQILLNLLSNAVKFTERGGVSLIVELADQTEDGTKLRFAVRDTGIGIPAEAQSRLFHHFSQVDASTTRRFGGTGLGLAICKQLVDLMHGAIGVDSHTGERTGSTFWFTAWFGQLTGTTQTPAPDQAMISAAFKDRHVLIVDDNPINREIFERYVVSIGARAHVASEPEILLDELRDHPPAEPIALAIVDQVMPNMPGVEFAKRLRALPGVTVENIVLSSSALFIDQHEVHEGIDAQLPKPVRRSSFLACMMALLEGARHSTLRRGGYGDGPAVFADGSALRILLAEDNQVNQMLVTAILARAGARADIAGNGLEAIEAMRSRSYDVVLMDMRMPELDGLEATRRIRELGGVPARVPIIALTANATQEDRRRCLEAGMNDFMAKPIDADDLVQKIALHAKVPLIAGEAARRSAAAHEAAAAIAPLSMEQQDALSSLLSSLESATANDPAPPPTPGAQGS</sequence>
<dbReference type="SMART" id="SM00387">
    <property type="entry name" value="HATPase_c"/>
    <property type="match status" value="1"/>
</dbReference>
<dbReference type="InterPro" id="IPR036097">
    <property type="entry name" value="HisK_dim/P_sf"/>
</dbReference>
<dbReference type="PANTHER" id="PTHR45339">
    <property type="entry name" value="HYBRID SIGNAL TRANSDUCTION HISTIDINE KINASE J"/>
    <property type="match status" value="1"/>
</dbReference>
<evidence type="ECO:0000256" key="6">
    <source>
        <dbReference type="ARBA" id="ARBA00022989"/>
    </source>
</evidence>
<dbReference type="Pfam" id="PF00512">
    <property type="entry name" value="HisKA"/>
    <property type="match status" value="1"/>
</dbReference>
<feature type="transmembrane region" description="Helical" evidence="10">
    <location>
        <begin position="29"/>
        <end position="52"/>
    </location>
</feature>
<feature type="compositionally biased region" description="Low complexity" evidence="9">
    <location>
        <begin position="937"/>
        <end position="951"/>
    </location>
</feature>
<protein>
    <recommendedName>
        <fullName evidence="3">histidine kinase</fullName>
        <ecNumber evidence="3">2.7.13.3</ecNumber>
    </recommendedName>
</protein>
<comment type="caution">
    <text evidence="14">The sequence shown here is derived from an EMBL/GenBank/DDBJ whole genome shotgun (WGS) entry which is preliminary data.</text>
</comment>
<dbReference type="SUPFAM" id="SSF52172">
    <property type="entry name" value="CheY-like"/>
    <property type="match status" value="2"/>
</dbReference>
<reference evidence="14 15" key="1">
    <citation type="journal article" date="2013" name="Antonie Van Leeuwenhoek">
        <title>Dongia rigui sp. nov., isolated from freshwater of a large wetland in Korea.</title>
        <authorList>
            <person name="Baik K.S."/>
            <person name="Hwang Y.M."/>
            <person name="Choi J.S."/>
            <person name="Kwon J."/>
            <person name="Seong C.N."/>
        </authorList>
    </citation>
    <scope>NUCLEOTIDE SEQUENCE [LARGE SCALE GENOMIC DNA]</scope>
    <source>
        <strain evidence="14 15">04SU4-P</strain>
    </source>
</reference>
<evidence type="ECO:0000259" key="12">
    <source>
        <dbReference type="PROSITE" id="PS50110"/>
    </source>
</evidence>
<feature type="compositionally biased region" description="Pro residues" evidence="9">
    <location>
        <begin position="952"/>
        <end position="963"/>
    </location>
</feature>
<accession>A0ABU5DW74</accession>
<dbReference type="InterPro" id="IPR003594">
    <property type="entry name" value="HATPase_dom"/>
</dbReference>
<dbReference type="RefSeq" id="WP_320499987.1">
    <property type="nucleotide sequence ID" value="NZ_JAXCLX010000001.1"/>
</dbReference>
<evidence type="ECO:0000256" key="10">
    <source>
        <dbReference type="SAM" id="Phobius"/>
    </source>
</evidence>
<evidence type="ECO:0000256" key="3">
    <source>
        <dbReference type="ARBA" id="ARBA00012438"/>
    </source>
</evidence>
<evidence type="ECO:0000259" key="13">
    <source>
        <dbReference type="PROSITE" id="PS50839"/>
    </source>
</evidence>
<dbReference type="PROSITE" id="PS50109">
    <property type="entry name" value="HIS_KIN"/>
    <property type="match status" value="1"/>
</dbReference>
<keyword evidence="15" id="KW-1185">Reference proteome</keyword>
<dbReference type="PROSITE" id="PS50110">
    <property type="entry name" value="RESPONSE_REGULATORY"/>
    <property type="match status" value="2"/>
</dbReference>
<feature type="modified residue" description="4-aspartylphosphate" evidence="8">
    <location>
        <position position="835"/>
    </location>
</feature>
<evidence type="ECO:0000259" key="11">
    <source>
        <dbReference type="PROSITE" id="PS50109"/>
    </source>
</evidence>
<feature type="modified residue" description="4-aspartylphosphate" evidence="8">
    <location>
        <position position="694"/>
    </location>
</feature>
<organism evidence="14 15">
    <name type="scientific">Dongia rigui</name>
    <dbReference type="NCBI Taxonomy" id="940149"/>
    <lineage>
        <taxon>Bacteria</taxon>
        <taxon>Pseudomonadati</taxon>
        <taxon>Pseudomonadota</taxon>
        <taxon>Alphaproteobacteria</taxon>
        <taxon>Rhodospirillales</taxon>
        <taxon>Dongiaceae</taxon>
        <taxon>Dongia</taxon>
    </lineage>
</organism>
<keyword evidence="5 10" id="KW-0812">Transmembrane</keyword>
<dbReference type="InterPro" id="IPR006189">
    <property type="entry name" value="CHASE_dom"/>
</dbReference>
<evidence type="ECO:0000313" key="14">
    <source>
        <dbReference type="EMBL" id="MDY0871555.1"/>
    </source>
</evidence>
<gene>
    <name evidence="14" type="ORF">SMD31_06460</name>
</gene>
<name>A0ABU5DW74_9PROT</name>
<keyword evidence="4 8" id="KW-0597">Phosphoprotein</keyword>